<name>A0ACC2PG45_9HYME</name>
<accession>A0ACC2PG45</accession>
<dbReference type="Proteomes" id="UP001239111">
    <property type="component" value="Chromosome 1"/>
</dbReference>
<proteinExistence type="predicted"/>
<evidence type="ECO:0000313" key="2">
    <source>
        <dbReference type="Proteomes" id="UP001239111"/>
    </source>
</evidence>
<comment type="caution">
    <text evidence="1">The sequence shown here is derived from an EMBL/GenBank/DDBJ whole genome shotgun (WGS) entry which is preliminary data.</text>
</comment>
<dbReference type="EMBL" id="CM056741">
    <property type="protein sequence ID" value="KAJ8682555.1"/>
    <property type="molecule type" value="Genomic_DNA"/>
</dbReference>
<sequence>MLAAALASKYQIDYPNRGRPCARTSTEVTRPLQQTGQLMPPITSERAQPVRDLVHDMIFNWFQEHPGGSIREAVGIFGVNFCTIWQILDEEGPYPYHFTKVQHLRVIDHGARLHLCQALIDVFDRFGMNIEGNLFMAGCIYF</sequence>
<keyword evidence="2" id="KW-1185">Reference proteome</keyword>
<evidence type="ECO:0000313" key="1">
    <source>
        <dbReference type="EMBL" id="KAJ8682555.1"/>
    </source>
</evidence>
<reference evidence="1" key="1">
    <citation type="submission" date="2023-04" db="EMBL/GenBank/DDBJ databases">
        <title>A chromosome-level genome assembly of the parasitoid wasp Eretmocerus hayati.</title>
        <authorList>
            <person name="Zhong Y."/>
            <person name="Liu S."/>
            <person name="Liu Y."/>
        </authorList>
    </citation>
    <scope>NUCLEOTIDE SEQUENCE</scope>
    <source>
        <strain evidence="1">ZJU_SS_LIU_2023</strain>
    </source>
</reference>
<gene>
    <name evidence="1" type="ORF">QAD02_018347</name>
</gene>
<organism evidence="1 2">
    <name type="scientific">Eretmocerus hayati</name>
    <dbReference type="NCBI Taxonomy" id="131215"/>
    <lineage>
        <taxon>Eukaryota</taxon>
        <taxon>Metazoa</taxon>
        <taxon>Ecdysozoa</taxon>
        <taxon>Arthropoda</taxon>
        <taxon>Hexapoda</taxon>
        <taxon>Insecta</taxon>
        <taxon>Pterygota</taxon>
        <taxon>Neoptera</taxon>
        <taxon>Endopterygota</taxon>
        <taxon>Hymenoptera</taxon>
        <taxon>Apocrita</taxon>
        <taxon>Proctotrupomorpha</taxon>
        <taxon>Chalcidoidea</taxon>
        <taxon>Aphelinidae</taxon>
        <taxon>Aphelininae</taxon>
        <taxon>Eretmocerus</taxon>
    </lineage>
</organism>
<protein>
    <submittedName>
        <fullName evidence="1">Uncharacterized protein</fullName>
    </submittedName>
</protein>